<dbReference type="PANTHER" id="PTHR10683">
    <property type="entry name" value="TRANSALDOLASE"/>
    <property type="match status" value="1"/>
</dbReference>
<dbReference type="Pfam" id="PF00923">
    <property type="entry name" value="TAL_FSA"/>
    <property type="match status" value="1"/>
</dbReference>
<evidence type="ECO:0000256" key="6">
    <source>
        <dbReference type="ARBA" id="ARBA00023270"/>
    </source>
</evidence>
<dbReference type="InterPro" id="IPR004730">
    <property type="entry name" value="Transaldolase_1"/>
</dbReference>
<accession>A0ABR2X3S0</accession>
<dbReference type="PANTHER" id="PTHR10683:SF18">
    <property type="entry name" value="TRANSALDOLASE"/>
    <property type="match status" value="1"/>
</dbReference>
<evidence type="ECO:0000256" key="4">
    <source>
        <dbReference type="ARBA" id="ARBA00022679"/>
    </source>
</evidence>
<evidence type="ECO:0000313" key="8">
    <source>
        <dbReference type="EMBL" id="KAK9768424.1"/>
    </source>
</evidence>
<dbReference type="Gene3D" id="3.20.20.70">
    <property type="entry name" value="Aldolase class I"/>
    <property type="match status" value="1"/>
</dbReference>
<evidence type="ECO:0000256" key="1">
    <source>
        <dbReference type="ARBA" id="ARBA00004857"/>
    </source>
</evidence>
<dbReference type="GO" id="GO:0004801">
    <property type="term" value="F:transaldolase activity"/>
    <property type="evidence" value="ECO:0007669"/>
    <property type="project" value="UniProtKB-EC"/>
</dbReference>
<dbReference type="PROSITE" id="PS00958">
    <property type="entry name" value="TRANSALDOLASE_2"/>
    <property type="match status" value="1"/>
</dbReference>
<comment type="caution">
    <text evidence="8">The sequence shown here is derived from an EMBL/GenBank/DDBJ whole genome shotgun (WGS) entry which is preliminary data.</text>
</comment>
<evidence type="ECO:0000256" key="5">
    <source>
        <dbReference type="ARBA" id="ARBA00023126"/>
    </source>
</evidence>
<dbReference type="HAMAP" id="MF_00492">
    <property type="entry name" value="Transaldolase_1"/>
    <property type="match status" value="1"/>
</dbReference>
<keyword evidence="4 7" id="KW-0808">Transferase</keyword>
<keyword evidence="5 7" id="KW-0570">Pentose shunt</keyword>
<protein>
    <recommendedName>
        <fullName evidence="3 7">Transaldolase</fullName>
        <ecNumber evidence="3 7">2.2.1.2</ecNumber>
    </recommendedName>
</protein>
<keyword evidence="9" id="KW-1185">Reference proteome</keyword>
<evidence type="ECO:0000256" key="2">
    <source>
        <dbReference type="ARBA" id="ARBA00008012"/>
    </source>
</evidence>
<dbReference type="InterPro" id="IPR018225">
    <property type="entry name" value="Transaldolase_AS"/>
</dbReference>
<dbReference type="CDD" id="cd00957">
    <property type="entry name" value="Transaldolase_TalAB"/>
    <property type="match status" value="1"/>
</dbReference>
<sequence>MSSILDQLKQQTVVVADTGDFETIAQYKPTDATTNPSLILAASQKPQYAKLIDDAIDYAKAKGGSIEEQTENSLDKLLVNFGCEILKLIPGRVSTEVDARLSFNKEATIQKALQLIELYKAAGISKDRVLIKIASTWEGIQAAKVLEEKYDIHCNLTLLFSFCQAVACAEANITLISPFVGRILDWYKSSTGKTYESHEDPGVLSVRRIYNYYKNHGHNTIVMGASFRNTGEIKQLAGCDYLTISPSLLGELANEQAELVRVLSPELAKEVAEPKVTFDETAFRWALNEDAMATEKLSEGIRKFAEDGRKLEATLRGKLE</sequence>
<name>A0ABR2X3S0_9FUNG</name>
<gene>
    <name evidence="8" type="primary">TAL1_1</name>
    <name evidence="8" type="ORF">K7432_000968</name>
</gene>
<dbReference type="EC" id="2.2.1.2" evidence="3 7"/>
<comment type="catalytic activity">
    <reaction evidence="7">
        <text>D-sedoheptulose 7-phosphate + D-glyceraldehyde 3-phosphate = D-erythrose 4-phosphate + beta-D-fructose 6-phosphate</text>
        <dbReference type="Rhea" id="RHEA:17053"/>
        <dbReference type="ChEBI" id="CHEBI:16897"/>
        <dbReference type="ChEBI" id="CHEBI:57483"/>
        <dbReference type="ChEBI" id="CHEBI:57634"/>
        <dbReference type="ChEBI" id="CHEBI:59776"/>
        <dbReference type="EC" id="2.2.1.2"/>
    </reaction>
</comment>
<dbReference type="SUPFAM" id="SSF51569">
    <property type="entry name" value="Aldolase"/>
    <property type="match status" value="1"/>
</dbReference>
<dbReference type="EMBL" id="JASJQH010000019">
    <property type="protein sequence ID" value="KAK9768424.1"/>
    <property type="molecule type" value="Genomic_DNA"/>
</dbReference>
<keyword evidence="6" id="KW-0704">Schiff base</keyword>
<dbReference type="InterPro" id="IPR013785">
    <property type="entry name" value="Aldolase_TIM"/>
</dbReference>
<evidence type="ECO:0000313" key="9">
    <source>
        <dbReference type="Proteomes" id="UP001479436"/>
    </source>
</evidence>
<dbReference type="Proteomes" id="UP001479436">
    <property type="component" value="Unassembled WGS sequence"/>
</dbReference>
<comment type="pathway">
    <text evidence="1 7">Carbohydrate degradation; pentose phosphate pathway; D-glyceraldehyde 3-phosphate and beta-D-fructose 6-phosphate from D-ribose 5-phosphate and D-xylulose 5-phosphate (non-oxidative stage): step 2/3.</text>
</comment>
<reference evidence="8 9" key="1">
    <citation type="submission" date="2023-04" db="EMBL/GenBank/DDBJ databases">
        <title>Genome of Basidiobolus ranarum AG-B5.</title>
        <authorList>
            <person name="Stajich J.E."/>
            <person name="Carter-House D."/>
            <person name="Gryganskyi A."/>
        </authorList>
    </citation>
    <scope>NUCLEOTIDE SEQUENCE [LARGE SCALE GENOMIC DNA]</scope>
    <source>
        <strain evidence="8 9">AG-B5</strain>
    </source>
</reference>
<evidence type="ECO:0000256" key="7">
    <source>
        <dbReference type="RuleBase" id="RU000501"/>
    </source>
</evidence>
<comment type="function">
    <text evidence="7">Catalyzes the rate-limiting step of the non-oxidative phase in the pentose phosphate pathway. Catalyzes the reversible conversion of sedheptulose-7-phosphate and D-glyceraldehyde 3-phosphate into erythrose-4-phosphate and beta-D-fructose 6-phosphate.</text>
</comment>
<evidence type="ECO:0000256" key="3">
    <source>
        <dbReference type="ARBA" id="ARBA00013151"/>
    </source>
</evidence>
<dbReference type="NCBIfam" id="NF009001">
    <property type="entry name" value="PRK12346.1"/>
    <property type="match status" value="1"/>
</dbReference>
<organism evidence="8 9">
    <name type="scientific">Basidiobolus ranarum</name>
    <dbReference type="NCBI Taxonomy" id="34480"/>
    <lineage>
        <taxon>Eukaryota</taxon>
        <taxon>Fungi</taxon>
        <taxon>Fungi incertae sedis</taxon>
        <taxon>Zoopagomycota</taxon>
        <taxon>Entomophthoromycotina</taxon>
        <taxon>Basidiobolomycetes</taxon>
        <taxon>Basidiobolales</taxon>
        <taxon>Basidiobolaceae</taxon>
        <taxon>Basidiobolus</taxon>
    </lineage>
</organism>
<dbReference type="PROSITE" id="PS01054">
    <property type="entry name" value="TRANSALDOLASE_1"/>
    <property type="match status" value="1"/>
</dbReference>
<dbReference type="InterPro" id="IPR001585">
    <property type="entry name" value="TAL/FSA"/>
</dbReference>
<dbReference type="NCBIfam" id="TIGR00874">
    <property type="entry name" value="talAB"/>
    <property type="match status" value="1"/>
</dbReference>
<proteinExistence type="inferred from homology"/>
<comment type="similarity">
    <text evidence="2">Belongs to the transaldolase family. Type 1 subfamily.</text>
</comment>